<gene>
    <name evidence="3" type="ORF">CB5_LOCUS1903</name>
</gene>
<dbReference type="EMBL" id="LR862139">
    <property type="protein sequence ID" value="CAD1818692.1"/>
    <property type="molecule type" value="Genomic_DNA"/>
</dbReference>
<feature type="region of interest" description="Disordered" evidence="1">
    <location>
        <begin position="297"/>
        <end position="321"/>
    </location>
</feature>
<accession>A0A6V7NJC1</accession>
<dbReference type="InterPro" id="IPR057441">
    <property type="entry name" value="Beta_prop_At2g24240"/>
</dbReference>
<organism evidence="3">
    <name type="scientific">Ananas comosus var. bracteatus</name>
    <name type="common">red pineapple</name>
    <dbReference type="NCBI Taxonomy" id="296719"/>
    <lineage>
        <taxon>Eukaryota</taxon>
        <taxon>Viridiplantae</taxon>
        <taxon>Streptophyta</taxon>
        <taxon>Embryophyta</taxon>
        <taxon>Tracheophyta</taxon>
        <taxon>Spermatophyta</taxon>
        <taxon>Magnoliopsida</taxon>
        <taxon>Liliopsida</taxon>
        <taxon>Poales</taxon>
        <taxon>Bromeliaceae</taxon>
        <taxon>Bromelioideae</taxon>
        <taxon>Ananas</taxon>
    </lineage>
</organism>
<evidence type="ECO:0000256" key="1">
    <source>
        <dbReference type="SAM" id="MobiDB-lite"/>
    </source>
</evidence>
<name>A0A6V7NJC1_ANACO</name>
<protein>
    <recommendedName>
        <fullName evidence="2">At2g24240-like C-terminal beta-propeller domain-containing protein</fullName>
    </recommendedName>
</protein>
<sequence length="384" mass="39732">MGLRAWLFALRPTQGPNSRVFAILGRGLSWGPISVDWAAVRETSSHSCYGPSQIQTSLGGLPVPGSATGGPLLLGPPSTPPGLPLPLPLGPSLPGLGNSLGGLLPHGPPDDLGFIDLRTSVAAAVAVAAAVRWSSRSKLTKRKVAASSAATAAEKSCFPKFAMHNGQPFSSMNDSISVFYGPEFVLTSTLRRSYGGPICDFSIGGDRLFALHNEENMLHGPSPKPLGLPLPLGPSPGLGNPTGSLFPLGPPLPGFLHGPSLPGPGDYVGCPTTSPLDFNSGSLLPPPLDPPGLFDDLSGPFGSDEATPLEGPRTSAQLSNSTSESVLGRAISRKARLLKGGSVRFESAQRKWTDHKVKSKAALCGVTISDVEAARLRILLQADA</sequence>
<proteinExistence type="predicted"/>
<dbReference type="Pfam" id="PF25279">
    <property type="entry name" value="Beta_prop_At2g24240"/>
    <property type="match status" value="1"/>
</dbReference>
<reference evidence="3" key="1">
    <citation type="submission" date="2020-07" db="EMBL/GenBank/DDBJ databases">
        <authorList>
            <person name="Lin J."/>
        </authorList>
    </citation>
    <scope>NUCLEOTIDE SEQUENCE</scope>
</reference>
<evidence type="ECO:0000313" key="3">
    <source>
        <dbReference type="EMBL" id="CAD1818692.1"/>
    </source>
</evidence>
<feature type="domain" description="At2g24240-like C-terminal beta-propeller" evidence="2">
    <location>
        <begin position="110"/>
        <end position="218"/>
    </location>
</feature>
<dbReference type="AlphaFoldDB" id="A0A6V7NJC1"/>
<evidence type="ECO:0000259" key="2">
    <source>
        <dbReference type="Pfam" id="PF25279"/>
    </source>
</evidence>